<evidence type="ECO:0000313" key="1">
    <source>
        <dbReference type="EMBL" id="KTC85682.1"/>
    </source>
</evidence>
<evidence type="ECO:0000313" key="2">
    <source>
        <dbReference type="Proteomes" id="UP000054736"/>
    </source>
</evidence>
<protein>
    <submittedName>
        <fullName evidence="1">Uncharacterized protein</fullName>
    </submittedName>
</protein>
<name>A0A0W0SQJ1_9GAMM</name>
<organism evidence="1 2">
    <name type="scientific">Legionella drozanskii LLAP-1</name>
    <dbReference type="NCBI Taxonomy" id="1212489"/>
    <lineage>
        <taxon>Bacteria</taxon>
        <taxon>Pseudomonadati</taxon>
        <taxon>Pseudomonadota</taxon>
        <taxon>Gammaproteobacteria</taxon>
        <taxon>Legionellales</taxon>
        <taxon>Legionellaceae</taxon>
        <taxon>Legionella</taxon>
    </lineage>
</organism>
<dbReference type="AlphaFoldDB" id="A0A0W0SQJ1"/>
<keyword evidence="2" id="KW-1185">Reference proteome</keyword>
<sequence>MALGENEKKVLVFAAGNNDLKKVQYFFDIKSAESLPDSNNIFQALENACFHGAIEVTQYLCQIEEPKLEQSKHDLFLKLIEYDWLSKRQRFDLLKAFIEGDHPPTQEVLTSAIRYMENIESLGLRAAKGRFFSQSPSETIPSPSVPSVENKCLPELLPEQKQALETMNTVLDDRFPCNLDKNKALLINAIYDFVREYPVEQTWQDLYQFEKAALNHLLLNEVTGKTKDHLLKLAHEHFHHQDAFLRGFADFLQIFSLTFPFVMLARSCMGKTLLFSQAKTNRETELENILFELDLTSPT</sequence>
<dbReference type="STRING" id="1212489.Ldro_2007"/>
<dbReference type="PATRIC" id="fig|1212489.4.peg.2120"/>
<gene>
    <name evidence="1" type="ORF">Ldro_2007</name>
</gene>
<comment type="caution">
    <text evidence="1">The sequence shown here is derived from an EMBL/GenBank/DDBJ whole genome shotgun (WGS) entry which is preliminary data.</text>
</comment>
<reference evidence="1 2" key="1">
    <citation type="submission" date="2015-11" db="EMBL/GenBank/DDBJ databases">
        <title>Genomic analysis of 38 Legionella species identifies large and diverse effector repertoires.</title>
        <authorList>
            <person name="Burstein D."/>
            <person name="Amaro F."/>
            <person name="Zusman T."/>
            <person name="Lifshitz Z."/>
            <person name="Cohen O."/>
            <person name="Gilbert J.A."/>
            <person name="Pupko T."/>
            <person name="Shuman H.A."/>
            <person name="Segal G."/>
        </authorList>
    </citation>
    <scope>NUCLEOTIDE SEQUENCE [LARGE SCALE GENOMIC DNA]</scope>
    <source>
        <strain evidence="1 2">ATCC 700990</strain>
    </source>
</reference>
<proteinExistence type="predicted"/>
<dbReference type="Proteomes" id="UP000054736">
    <property type="component" value="Unassembled WGS sequence"/>
</dbReference>
<accession>A0A0W0SQJ1</accession>
<dbReference type="EMBL" id="LNXY01000027">
    <property type="protein sequence ID" value="KTC85682.1"/>
    <property type="molecule type" value="Genomic_DNA"/>
</dbReference>